<feature type="signal peptide" evidence="2">
    <location>
        <begin position="1"/>
        <end position="30"/>
    </location>
</feature>
<gene>
    <name evidence="4" type="ORF">PU560_10195</name>
</gene>
<dbReference type="Proteomes" id="UP001165561">
    <property type="component" value="Unassembled WGS sequence"/>
</dbReference>
<dbReference type="NCBIfam" id="NF033681">
    <property type="entry name" value="ExeM_NucH_DNase"/>
    <property type="match status" value="1"/>
</dbReference>
<evidence type="ECO:0000259" key="3">
    <source>
        <dbReference type="PROSITE" id="PS51841"/>
    </source>
</evidence>
<proteinExistence type="predicted"/>
<keyword evidence="5" id="KW-1185">Reference proteome</keyword>
<feature type="compositionally biased region" description="Acidic residues" evidence="1">
    <location>
        <begin position="211"/>
        <end position="231"/>
    </location>
</feature>
<reference evidence="4" key="1">
    <citation type="submission" date="2023-02" db="EMBL/GenBank/DDBJ databases">
        <title>Georgenia sp.10Sc9-8, isolated from a soil sample collected from the Taklamakan desert.</title>
        <authorList>
            <person name="Liu S."/>
        </authorList>
    </citation>
    <scope>NUCLEOTIDE SEQUENCE</scope>
    <source>
        <strain evidence="4">10Sc9-8</strain>
    </source>
</reference>
<dbReference type="InterPro" id="IPR047971">
    <property type="entry name" value="ExeM-like"/>
</dbReference>
<dbReference type="Gene3D" id="3.60.10.10">
    <property type="entry name" value="Endonuclease/exonuclease/phosphatase"/>
    <property type="match status" value="1"/>
</dbReference>
<feature type="chain" id="PRO_5046626426" evidence="2">
    <location>
        <begin position="31"/>
        <end position="907"/>
    </location>
</feature>
<keyword evidence="4" id="KW-0378">Hydrolase</keyword>
<keyword evidence="2" id="KW-0732">Signal</keyword>
<feature type="region of interest" description="Disordered" evidence="1">
    <location>
        <begin position="200"/>
        <end position="241"/>
    </location>
</feature>
<dbReference type="InterPro" id="IPR001322">
    <property type="entry name" value="Lamin_tail_dom"/>
</dbReference>
<dbReference type="EMBL" id="JARACI010000987">
    <property type="protein sequence ID" value="MDD9206834.1"/>
    <property type="molecule type" value="Genomic_DNA"/>
</dbReference>
<dbReference type="PROSITE" id="PS51841">
    <property type="entry name" value="LTD"/>
    <property type="match status" value="1"/>
</dbReference>
<evidence type="ECO:0000256" key="1">
    <source>
        <dbReference type="SAM" id="MobiDB-lite"/>
    </source>
</evidence>
<dbReference type="PANTHER" id="PTHR42834:SF1">
    <property type="entry name" value="ENDONUCLEASE_EXONUCLEASE_PHOSPHATASE FAMILY PROTEIN (AFU_ORTHOLOGUE AFUA_3G09210)"/>
    <property type="match status" value="1"/>
</dbReference>
<dbReference type="CDD" id="cd10283">
    <property type="entry name" value="MnuA_DNase1-like"/>
    <property type="match status" value="1"/>
</dbReference>
<organism evidence="4 5">
    <name type="scientific">Georgenia halotolerans</name>
    <dbReference type="NCBI Taxonomy" id="3028317"/>
    <lineage>
        <taxon>Bacteria</taxon>
        <taxon>Bacillati</taxon>
        <taxon>Actinomycetota</taxon>
        <taxon>Actinomycetes</taxon>
        <taxon>Micrococcales</taxon>
        <taxon>Bogoriellaceae</taxon>
        <taxon>Georgenia</taxon>
    </lineage>
</organism>
<sequence length="907" mass="94829">MTHPLRPRRTIAVTGAAALLATVLVPTATAADDDPATLDDLIISEYVEGSSNNKALELYNGTDGAIDLSGYAVEMYFNGNTDAGLTIDLEGALSAGEVFVLAHSSAAAEILAQADQTSGAGFFNGDDAITLTKAGVVVDSLGQIGTDPGSQWGAGLTSTADNTLRRKPDVCAGDTVTTDAFDPAAQWDGYATDTFGGLGSHDTSCGAGDPVEPDPGDGDPVEPDPGDEDPVDPGTCTDESTAIGAVQGSGTASSMVNETVTVQGTVVGDFQHEGSFDGYYVQDAGDDDPATSDGIFVYAPDGADVDAGDAVRITGTVSEYYGMTQITVADLLECGVATLPAPVQLELPVTDYEPYEGMLVSFAEELTILEYFEYGRYGEIVAGYGQETARQYQPTAVHEPGSPEAEELLAWNLAHRITIDDGRGDQNPAVLRHPNGEPFSLTNTFRGGDTLSDVTGIIDYRFSEWKIQPTEGADSTATNPRPAVPEVGGTTTVASFNVLNYFTTLTSQDADARGADTAAELERQQAKIVSAINEMDADVVGLIEIENNGDVAVGNLVDALNAAAGEDRWAFVSTGVIGTDAITTALIYQPAEVSPVGDFAVLDSDEDPRFLDEYNRPALAQTFTDDVTGGQVTVVVNHLKSKGSSCAAAGDPEDPDGQGNCNGVRTDAADALGDWADADPTGTGTEDVLIVGDLNAYDKEDPIEALTADGFVDLLLEHQGEYAYSYVFDGMLGYLDYAMASVSLAPQVTGAAAWAINADEPSVLDYDMSFKPDAQDVVFAADPYRSSDHDPVLVGLDLAAPDTTAPELEVAPETTWIWPPNNTWVTVHTAVSATDDSGAEPAVTLVDATVTEDGKGHRGAIEVVSDSEFRLRAAPQAVYTLTYEATDAAGNSTAESVSIMVGKPPKQ</sequence>
<protein>
    <submittedName>
        <fullName evidence="4">ExeM/NucH family extracellular endonuclease</fullName>
    </submittedName>
</protein>
<dbReference type="Pfam" id="PF00932">
    <property type="entry name" value="LTD"/>
    <property type="match status" value="1"/>
</dbReference>
<accession>A0ABT5TXX5</accession>
<keyword evidence="4" id="KW-0255">Endonuclease</keyword>
<comment type="caution">
    <text evidence="4">The sequence shown here is derived from an EMBL/GenBank/DDBJ whole genome shotgun (WGS) entry which is preliminary data.</text>
</comment>
<dbReference type="SUPFAM" id="SSF56219">
    <property type="entry name" value="DNase I-like"/>
    <property type="match status" value="1"/>
</dbReference>
<keyword evidence="4" id="KW-0540">Nuclease</keyword>
<dbReference type="InterPro" id="IPR036691">
    <property type="entry name" value="Endo/exonu/phosph_ase_sf"/>
</dbReference>
<dbReference type="InterPro" id="IPR005135">
    <property type="entry name" value="Endo/exonuclease/phosphatase"/>
</dbReference>
<dbReference type="GO" id="GO:0004519">
    <property type="term" value="F:endonuclease activity"/>
    <property type="evidence" value="ECO:0007669"/>
    <property type="project" value="UniProtKB-KW"/>
</dbReference>
<evidence type="ECO:0000313" key="5">
    <source>
        <dbReference type="Proteomes" id="UP001165561"/>
    </source>
</evidence>
<feature type="domain" description="LTD" evidence="3">
    <location>
        <begin position="34"/>
        <end position="145"/>
    </location>
</feature>
<evidence type="ECO:0000256" key="2">
    <source>
        <dbReference type="SAM" id="SignalP"/>
    </source>
</evidence>
<dbReference type="Pfam" id="PF03372">
    <property type="entry name" value="Exo_endo_phos"/>
    <property type="match status" value="1"/>
</dbReference>
<name>A0ABT5TXX5_9MICO</name>
<dbReference type="PANTHER" id="PTHR42834">
    <property type="entry name" value="ENDONUCLEASE/EXONUCLEASE/PHOSPHATASE FAMILY PROTEIN (AFU_ORTHOLOGUE AFUA_3G09210)"/>
    <property type="match status" value="1"/>
</dbReference>
<evidence type="ECO:0000313" key="4">
    <source>
        <dbReference type="EMBL" id="MDD9206834.1"/>
    </source>
</evidence>
<dbReference type="CDD" id="cd04486">
    <property type="entry name" value="YhcR_OBF_like"/>
    <property type="match status" value="1"/>
</dbReference>